<dbReference type="SUPFAM" id="SSF82199">
    <property type="entry name" value="SET domain"/>
    <property type="match status" value="1"/>
</dbReference>
<dbReference type="SMART" id="SM00317">
    <property type="entry name" value="SET"/>
    <property type="match status" value="1"/>
</dbReference>
<gene>
    <name evidence="2" type="ORF">B0I35DRAFT_366073</name>
</gene>
<dbReference type="InterPro" id="IPR046341">
    <property type="entry name" value="SET_dom_sf"/>
</dbReference>
<protein>
    <recommendedName>
        <fullName evidence="1">SET domain-containing protein</fullName>
    </recommendedName>
</protein>
<comment type="caution">
    <text evidence="2">The sequence shown here is derived from an EMBL/GenBank/DDBJ whole genome shotgun (WGS) entry which is preliminary data.</text>
</comment>
<sequence length="238" mass="26728">RTRPSRKCNIRLPDSYKNKAGSLPSANGGFTPAAANIWSPDLYKWETLPDWTPEHGPDTIPKGSRQCILCKDPPCDCIKTKIRRSRPRIVKTMNGMGEGVVAGRDYQADEILGELTGMLAPLGKYEDGWAAVLMRDDLPHSKGKWVPFCLVYPRHIGSWVRKVNHSCEPNCLFQSMPVSGRWRVMLISIKPIKRGEWILVSYGEEYWKTAAKEGEKCLCNTQNCISKGGNLSQEGSYL</sequence>
<dbReference type="OrthoDB" id="4988718at2759"/>
<dbReference type="Gene3D" id="2.170.270.10">
    <property type="entry name" value="SET domain"/>
    <property type="match status" value="1"/>
</dbReference>
<evidence type="ECO:0000259" key="1">
    <source>
        <dbReference type="PROSITE" id="PS50280"/>
    </source>
</evidence>
<dbReference type="PROSITE" id="PS50280">
    <property type="entry name" value="SET"/>
    <property type="match status" value="1"/>
</dbReference>
<reference evidence="2" key="1">
    <citation type="journal article" date="2021" name="Nat. Commun.">
        <title>Genetic determinants of endophytism in the Arabidopsis root mycobiome.</title>
        <authorList>
            <person name="Mesny F."/>
            <person name="Miyauchi S."/>
            <person name="Thiergart T."/>
            <person name="Pickel B."/>
            <person name="Atanasova L."/>
            <person name="Karlsson M."/>
            <person name="Huettel B."/>
            <person name="Barry K.W."/>
            <person name="Haridas S."/>
            <person name="Chen C."/>
            <person name="Bauer D."/>
            <person name="Andreopoulos W."/>
            <person name="Pangilinan J."/>
            <person name="LaButti K."/>
            <person name="Riley R."/>
            <person name="Lipzen A."/>
            <person name="Clum A."/>
            <person name="Drula E."/>
            <person name="Henrissat B."/>
            <person name="Kohler A."/>
            <person name="Grigoriev I.V."/>
            <person name="Martin F.M."/>
            <person name="Hacquard S."/>
        </authorList>
    </citation>
    <scope>NUCLEOTIDE SEQUENCE</scope>
    <source>
        <strain evidence="2">MPI-CAGE-CH-0235</strain>
    </source>
</reference>
<feature type="non-terminal residue" evidence="2">
    <location>
        <position position="1"/>
    </location>
</feature>
<dbReference type="InterPro" id="IPR001214">
    <property type="entry name" value="SET_dom"/>
</dbReference>
<evidence type="ECO:0000313" key="3">
    <source>
        <dbReference type="Proteomes" id="UP000813444"/>
    </source>
</evidence>
<organism evidence="2 3">
    <name type="scientific">Stachybotrys elegans</name>
    <dbReference type="NCBI Taxonomy" id="80388"/>
    <lineage>
        <taxon>Eukaryota</taxon>
        <taxon>Fungi</taxon>
        <taxon>Dikarya</taxon>
        <taxon>Ascomycota</taxon>
        <taxon>Pezizomycotina</taxon>
        <taxon>Sordariomycetes</taxon>
        <taxon>Hypocreomycetidae</taxon>
        <taxon>Hypocreales</taxon>
        <taxon>Stachybotryaceae</taxon>
        <taxon>Stachybotrys</taxon>
    </lineage>
</organism>
<keyword evidence="3" id="KW-1185">Reference proteome</keyword>
<name>A0A8K0SBW5_9HYPO</name>
<evidence type="ECO:0000313" key="2">
    <source>
        <dbReference type="EMBL" id="KAH7302814.1"/>
    </source>
</evidence>
<dbReference type="EMBL" id="JAGPNK010000060">
    <property type="protein sequence ID" value="KAH7302814.1"/>
    <property type="molecule type" value="Genomic_DNA"/>
</dbReference>
<feature type="domain" description="SET" evidence="1">
    <location>
        <begin position="78"/>
        <end position="203"/>
    </location>
</feature>
<dbReference type="Proteomes" id="UP000813444">
    <property type="component" value="Unassembled WGS sequence"/>
</dbReference>
<proteinExistence type="predicted"/>
<dbReference type="AlphaFoldDB" id="A0A8K0SBW5"/>
<dbReference type="Pfam" id="PF00856">
    <property type="entry name" value="SET"/>
    <property type="match status" value="1"/>
</dbReference>
<accession>A0A8K0SBW5</accession>